<dbReference type="OrthoDB" id="539541at2759"/>
<dbReference type="PANTHER" id="PTHR11994">
    <property type="entry name" value="60S RIBOSOMAL PROTEIN L11-RELATED"/>
    <property type="match status" value="1"/>
</dbReference>
<dbReference type="Pfam" id="PF00673">
    <property type="entry name" value="Ribosomal_L5_C"/>
    <property type="match status" value="1"/>
</dbReference>
<gene>
    <name evidence="8" type="ORF">COEREDRAFT_30108</name>
</gene>
<dbReference type="PIRSF" id="PIRSF002161">
    <property type="entry name" value="Ribosomal_L5"/>
    <property type="match status" value="1"/>
</dbReference>
<evidence type="ECO:0000256" key="3">
    <source>
        <dbReference type="ARBA" id="ARBA00023274"/>
    </source>
</evidence>
<dbReference type="FunFam" id="3.30.1440.10:FF:000001">
    <property type="entry name" value="50S ribosomal protein L5"/>
    <property type="match status" value="1"/>
</dbReference>
<reference evidence="8 9" key="1">
    <citation type="journal article" date="2015" name="Genome Biol. Evol.">
        <title>Phylogenomic analyses indicate that early fungi evolved digesting cell walls of algal ancestors of land plants.</title>
        <authorList>
            <person name="Chang Y."/>
            <person name="Wang S."/>
            <person name="Sekimoto S."/>
            <person name="Aerts A.L."/>
            <person name="Choi C."/>
            <person name="Clum A."/>
            <person name="LaButti K.M."/>
            <person name="Lindquist E.A."/>
            <person name="Yee Ngan C."/>
            <person name="Ohm R.A."/>
            <person name="Salamov A.A."/>
            <person name="Grigoriev I.V."/>
            <person name="Spatafora J.W."/>
            <person name="Berbee M.L."/>
        </authorList>
    </citation>
    <scope>NUCLEOTIDE SEQUENCE [LARGE SCALE GENOMIC DNA]</scope>
    <source>
        <strain evidence="8 9">NRRL 1564</strain>
    </source>
</reference>
<keyword evidence="2 5" id="KW-0689">Ribosomal protein</keyword>
<feature type="domain" description="Large ribosomal subunit protein uL5 C-terminal" evidence="7">
    <location>
        <begin position="64"/>
        <end position="161"/>
    </location>
</feature>
<evidence type="ECO:0000256" key="4">
    <source>
        <dbReference type="ARBA" id="ARBA00040368"/>
    </source>
</evidence>
<comment type="similarity">
    <text evidence="1 5">Belongs to the universal ribosomal protein uL5 family.</text>
</comment>
<dbReference type="Proteomes" id="UP000242474">
    <property type="component" value="Unassembled WGS sequence"/>
</dbReference>
<dbReference type="InterPro" id="IPR031309">
    <property type="entry name" value="Ribosomal_uL5_C"/>
</dbReference>
<dbReference type="Pfam" id="PF00281">
    <property type="entry name" value="Ribosomal_L5"/>
    <property type="match status" value="1"/>
</dbReference>
<dbReference type="InterPro" id="IPR031310">
    <property type="entry name" value="Ribosomal_uL5_N"/>
</dbReference>
<dbReference type="GO" id="GO:0005840">
    <property type="term" value="C:ribosome"/>
    <property type="evidence" value="ECO:0007669"/>
    <property type="project" value="UniProtKB-KW"/>
</dbReference>
<dbReference type="GO" id="GO:0006412">
    <property type="term" value="P:translation"/>
    <property type="evidence" value="ECO:0007669"/>
    <property type="project" value="InterPro"/>
</dbReference>
<dbReference type="SUPFAM" id="SSF55282">
    <property type="entry name" value="RL5-like"/>
    <property type="match status" value="1"/>
</dbReference>
<feature type="non-terminal residue" evidence="8">
    <location>
        <position position="1"/>
    </location>
</feature>
<feature type="non-terminal residue" evidence="8">
    <location>
        <position position="161"/>
    </location>
</feature>
<evidence type="ECO:0000256" key="2">
    <source>
        <dbReference type="ARBA" id="ARBA00022980"/>
    </source>
</evidence>
<accession>A0A2G5BJH6</accession>
<evidence type="ECO:0000256" key="5">
    <source>
        <dbReference type="RuleBase" id="RU003930"/>
    </source>
</evidence>
<evidence type="ECO:0000313" key="8">
    <source>
        <dbReference type="EMBL" id="PIA19194.1"/>
    </source>
</evidence>
<evidence type="ECO:0000256" key="1">
    <source>
        <dbReference type="ARBA" id="ARBA00008553"/>
    </source>
</evidence>
<dbReference type="AlphaFoldDB" id="A0A2G5BJH6"/>
<proteinExistence type="inferred from homology"/>
<evidence type="ECO:0000313" key="9">
    <source>
        <dbReference type="Proteomes" id="UP000242474"/>
    </source>
</evidence>
<protein>
    <recommendedName>
        <fullName evidence="4">Large ribosomal subunit protein uL5m</fullName>
    </recommendedName>
</protein>
<keyword evidence="3 5" id="KW-0687">Ribonucleoprotein</keyword>
<evidence type="ECO:0000259" key="6">
    <source>
        <dbReference type="Pfam" id="PF00281"/>
    </source>
</evidence>
<dbReference type="STRING" id="763665.A0A2G5BJH6"/>
<feature type="domain" description="Large ribosomal subunit protein uL5 N-terminal" evidence="6">
    <location>
        <begin position="6"/>
        <end position="60"/>
    </location>
</feature>
<keyword evidence="9" id="KW-1185">Reference proteome</keyword>
<sequence length="161" mass="17722">PKSTAHNAPCLKKVTVHIRCREAISDKNHILSALTALQVITGKRAEIIKAKSDVATWKLRKGMPIATKVELKGEEMFEFLDKLFELVLPRMKEYGGMRMSAGDGNGNFTMGFDESVIGLFPEMEMAYDMFPLVNGFIVNIATSATRNASGRLLLSGLGLPF</sequence>
<dbReference type="GO" id="GO:0003735">
    <property type="term" value="F:structural constituent of ribosome"/>
    <property type="evidence" value="ECO:0007669"/>
    <property type="project" value="InterPro"/>
</dbReference>
<dbReference type="EMBL" id="KZ303487">
    <property type="protein sequence ID" value="PIA19194.1"/>
    <property type="molecule type" value="Genomic_DNA"/>
</dbReference>
<name>A0A2G5BJH6_COERN</name>
<dbReference type="InterPro" id="IPR022803">
    <property type="entry name" value="Ribosomal_uL5_dom_sf"/>
</dbReference>
<dbReference type="InterPro" id="IPR002132">
    <property type="entry name" value="Ribosomal_uL5"/>
</dbReference>
<dbReference type="GO" id="GO:1990904">
    <property type="term" value="C:ribonucleoprotein complex"/>
    <property type="evidence" value="ECO:0007669"/>
    <property type="project" value="UniProtKB-KW"/>
</dbReference>
<organism evidence="8 9">
    <name type="scientific">Coemansia reversa (strain ATCC 12441 / NRRL 1564)</name>
    <dbReference type="NCBI Taxonomy" id="763665"/>
    <lineage>
        <taxon>Eukaryota</taxon>
        <taxon>Fungi</taxon>
        <taxon>Fungi incertae sedis</taxon>
        <taxon>Zoopagomycota</taxon>
        <taxon>Kickxellomycotina</taxon>
        <taxon>Kickxellomycetes</taxon>
        <taxon>Kickxellales</taxon>
        <taxon>Kickxellaceae</taxon>
        <taxon>Coemansia</taxon>
    </lineage>
</organism>
<dbReference type="Gene3D" id="3.30.1440.10">
    <property type="match status" value="1"/>
</dbReference>
<evidence type="ECO:0000259" key="7">
    <source>
        <dbReference type="Pfam" id="PF00673"/>
    </source>
</evidence>